<reference evidence="13 14" key="1">
    <citation type="submission" date="2024-03" db="EMBL/GenBank/DDBJ databases">
        <title>Ignisphaera cupida sp. nov., a hyperthermophilic hydrolytic archaeon from a hot spring of Kamchatka, and proposal of Ignisphaeraceae fam. nov.</title>
        <authorList>
            <person name="Podosokorskaya O.A."/>
            <person name="Elcheninov A.G."/>
            <person name="Maltseva A.I."/>
            <person name="Zayulina K.S."/>
            <person name="Novikov A."/>
            <person name="Merkel A.Y."/>
        </authorList>
    </citation>
    <scope>NUCLEOTIDE SEQUENCE [LARGE SCALE GENOMIC DNA]</scope>
    <source>
        <strain evidence="13 14">38H-sp</strain>
    </source>
</reference>
<keyword evidence="5 10" id="KW-0547">Nucleotide-binding</keyword>
<dbReference type="CDD" id="cd00672">
    <property type="entry name" value="CysRS_core"/>
    <property type="match status" value="1"/>
</dbReference>
<keyword evidence="4 10" id="KW-0479">Metal-binding</keyword>
<proteinExistence type="inferred from homology"/>
<dbReference type="GO" id="GO:0004817">
    <property type="term" value="F:cysteine-tRNA ligase activity"/>
    <property type="evidence" value="ECO:0007669"/>
    <property type="project" value="UniProtKB-EC"/>
</dbReference>
<comment type="cofactor">
    <cofactor evidence="10">
        <name>Zn(2+)</name>
        <dbReference type="ChEBI" id="CHEBI:29105"/>
    </cofactor>
    <text evidence="10">Binds 1 zinc ion per subunit.</text>
</comment>
<dbReference type="Pfam" id="PF01406">
    <property type="entry name" value="tRNA-synt_1e"/>
    <property type="match status" value="1"/>
</dbReference>
<dbReference type="EC" id="6.1.1.16" evidence="10"/>
<dbReference type="Gene3D" id="1.20.120.1910">
    <property type="entry name" value="Cysteine-tRNA ligase, C-terminal anti-codon recognition domain"/>
    <property type="match status" value="1"/>
</dbReference>
<sequence length="474" mass="54220">MDIRLFNSMGRKVEDFSPMQKDTVGMYACGPTVYNYAHIGNLRTYIFEDLLRRTLEYAGYKVKHVMNVTDVGHLTSDGDEGEDKMIKSAREKGMSVWDIAHFFSDAFFNDIKELNILMPTVVCRATEHIPEMIDLVKRLEKNGHTYVSEGNVYYDTATFPDYGKLALLDRQELKAGARVAVDKSKKNPRDFVLWFTRSKFENQAMVWDSPWGRGYPGWHLECSAMSMKYLGEQFDIHCGGIDHIPVHHTNEIAQSEGATGKTPWVRYWLHGEFLVLDSGKMSKSSGNFLTLSVLTEKGFSPLDYRYYCLGAHYRSQLVFSFSALESAKNARRSLIEKISSLKPDDNWADKDMSDKALSYRDQFVDYISNDLNSPRAIAVLWSVIKDSFLSDTDKALLVSDMDRVLGLSLVKEIGAKEAVAKISDEDMELIRQREIFRKEKNYSEADRIRNLLAEKGIIIKDTPQGTVWEVSKDW</sequence>
<dbReference type="PANTHER" id="PTHR10890:SF3">
    <property type="entry name" value="CYSTEINE--TRNA LIGASE, CYTOPLASMIC"/>
    <property type="match status" value="1"/>
</dbReference>
<comment type="subcellular location">
    <subcellularLocation>
        <location evidence="10">Cytoplasm</location>
    </subcellularLocation>
</comment>
<dbReference type="NCBIfam" id="TIGR00435">
    <property type="entry name" value="cysS"/>
    <property type="match status" value="1"/>
</dbReference>
<keyword evidence="14" id="KW-1185">Reference proteome</keyword>
<keyword evidence="6 10" id="KW-0862">Zinc</keyword>
<name>A0ABU9UCR6_9SPIR</name>
<dbReference type="InterPro" id="IPR014729">
    <property type="entry name" value="Rossmann-like_a/b/a_fold"/>
</dbReference>
<evidence type="ECO:0000256" key="9">
    <source>
        <dbReference type="ARBA" id="ARBA00023146"/>
    </source>
</evidence>
<keyword evidence="3 10" id="KW-0436">Ligase</keyword>
<protein>
    <recommendedName>
        <fullName evidence="10">Cysteine--tRNA ligase</fullName>
        <ecNumber evidence="10">6.1.1.16</ecNumber>
    </recommendedName>
    <alternativeName>
        <fullName evidence="10">Cysteinyl-tRNA synthetase</fullName>
        <shortName evidence="10">CysRS</shortName>
    </alternativeName>
</protein>
<dbReference type="InterPro" id="IPR032678">
    <property type="entry name" value="tRNA-synt_1_cat_dom"/>
</dbReference>
<evidence type="ECO:0000256" key="1">
    <source>
        <dbReference type="ARBA" id="ARBA00005594"/>
    </source>
</evidence>
<evidence type="ECO:0000259" key="11">
    <source>
        <dbReference type="Pfam" id="PF01406"/>
    </source>
</evidence>
<keyword evidence="10" id="KW-0963">Cytoplasm</keyword>
<accession>A0ABU9UCR6</accession>
<feature type="binding site" evidence="10">
    <location>
        <position position="222"/>
    </location>
    <ligand>
        <name>Zn(2+)</name>
        <dbReference type="ChEBI" id="CHEBI:29105"/>
    </ligand>
</feature>
<gene>
    <name evidence="10 13" type="primary">cysS</name>
    <name evidence="13" type="ORF">WKV44_06770</name>
</gene>
<comment type="caution">
    <text evidence="13">The sequence shown here is derived from an EMBL/GenBank/DDBJ whole genome shotgun (WGS) entry which is preliminary data.</text>
</comment>
<dbReference type="RefSeq" id="WP_420069687.1">
    <property type="nucleotide sequence ID" value="NZ_JBCHKQ010000002.1"/>
</dbReference>
<feature type="binding site" evidence="10">
    <location>
        <position position="251"/>
    </location>
    <ligand>
        <name>Zn(2+)</name>
        <dbReference type="ChEBI" id="CHEBI:29105"/>
    </ligand>
</feature>
<evidence type="ECO:0000256" key="5">
    <source>
        <dbReference type="ARBA" id="ARBA00022741"/>
    </source>
</evidence>
<feature type="binding site" evidence="10">
    <location>
        <position position="29"/>
    </location>
    <ligand>
        <name>Zn(2+)</name>
        <dbReference type="ChEBI" id="CHEBI:29105"/>
    </ligand>
</feature>
<dbReference type="Gene3D" id="3.40.50.620">
    <property type="entry name" value="HUPs"/>
    <property type="match status" value="1"/>
</dbReference>
<feature type="domain" description="Cysteinyl-tRNA ligase anticodon binding" evidence="12">
    <location>
        <begin position="423"/>
        <end position="468"/>
    </location>
</feature>
<comment type="subunit">
    <text evidence="2 10">Monomer.</text>
</comment>
<evidence type="ECO:0000313" key="14">
    <source>
        <dbReference type="Proteomes" id="UP001466331"/>
    </source>
</evidence>
<dbReference type="HAMAP" id="MF_00041">
    <property type="entry name" value="Cys_tRNA_synth"/>
    <property type="match status" value="1"/>
</dbReference>
<dbReference type="InterPro" id="IPR009080">
    <property type="entry name" value="tRNAsynth_Ia_anticodon-bd"/>
</dbReference>
<evidence type="ECO:0000256" key="6">
    <source>
        <dbReference type="ARBA" id="ARBA00022833"/>
    </source>
</evidence>
<dbReference type="EMBL" id="JBCHKQ010000002">
    <property type="protein sequence ID" value="MEM5948241.1"/>
    <property type="molecule type" value="Genomic_DNA"/>
</dbReference>
<evidence type="ECO:0000313" key="13">
    <source>
        <dbReference type="EMBL" id="MEM5948241.1"/>
    </source>
</evidence>
<feature type="short sequence motif" description="'HIGH' region" evidence="10">
    <location>
        <begin position="31"/>
        <end position="41"/>
    </location>
</feature>
<evidence type="ECO:0000256" key="7">
    <source>
        <dbReference type="ARBA" id="ARBA00022840"/>
    </source>
</evidence>
<evidence type="ECO:0000256" key="10">
    <source>
        <dbReference type="HAMAP-Rule" id="MF_00041"/>
    </source>
</evidence>
<evidence type="ECO:0000259" key="12">
    <source>
        <dbReference type="Pfam" id="PF23493"/>
    </source>
</evidence>
<dbReference type="InterPro" id="IPR024909">
    <property type="entry name" value="Cys-tRNA/MSH_ligase"/>
</dbReference>
<dbReference type="InterPro" id="IPR015803">
    <property type="entry name" value="Cys-tRNA-ligase"/>
</dbReference>
<dbReference type="Pfam" id="PF23493">
    <property type="entry name" value="CysS_C"/>
    <property type="match status" value="1"/>
</dbReference>
<keyword evidence="8 10" id="KW-0648">Protein biosynthesis</keyword>
<comment type="similarity">
    <text evidence="1 10">Belongs to the class-I aminoacyl-tRNA synthetase family.</text>
</comment>
<evidence type="ECO:0000256" key="2">
    <source>
        <dbReference type="ARBA" id="ARBA00011245"/>
    </source>
</evidence>
<comment type="catalytic activity">
    <reaction evidence="10">
        <text>tRNA(Cys) + L-cysteine + ATP = L-cysteinyl-tRNA(Cys) + AMP + diphosphate</text>
        <dbReference type="Rhea" id="RHEA:17773"/>
        <dbReference type="Rhea" id="RHEA-COMP:9661"/>
        <dbReference type="Rhea" id="RHEA-COMP:9679"/>
        <dbReference type="ChEBI" id="CHEBI:30616"/>
        <dbReference type="ChEBI" id="CHEBI:33019"/>
        <dbReference type="ChEBI" id="CHEBI:35235"/>
        <dbReference type="ChEBI" id="CHEBI:78442"/>
        <dbReference type="ChEBI" id="CHEBI:78517"/>
        <dbReference type="ChEBI" id="CHEBI:456215"/>
        <dbReference type="EC" id="6.1.1.16"/>
    </reaction>
</comment>
<feature type="binding site" evidence="10">
    <location>
        <position position="283"/>
    </location>
    <ligand>
        <name>ATP</name>
        <dbReference type="ChEBI" id="CHEBI:30616"/>
    </ligand>
</feature>
<dbReference type="PRINTS" id="PR00983">
    <property type="entry name" value="TRNASYNTHCYS"/>
</dbReference>
<dbReference type="SUPFAM" id="SSF52374">
    <property type="entry name" value="Nucleotidylyl transferase"/>
    <property type="match status" value="1"/>
</dbReference>
<dbReference type="PANTHER" id="PTHR10890">
    <property type="entry name" value="CYSTEINYL-TRNA SYNTHETASE"/>
    <property type="match status" value="1"/>
</dbReference>
<dbReference type="SUPFAM" id="SSF47323">
    <property type="entry name" value="Anticodon-binding domain of a subclass of class I aminoacyl-tRNA synthetases"/>
    <property type="match status" value="1"/>
</dbReference>
<keyword evidence="7 10" id="KW-0067">ATP-binding</keyword>
<feature type="binding site" evidence="10">
    <location>
        <position position="247"/>
    </location>
    <ligand>
        <name>Zn(2+)</name>
        <dbReference type="ChEBI" id="CHEBI:29105"/>
    </ligand>
</feature>
<feature type="domain" description="tRNA synthetases class I catalytic" evidence="11">
    <location>
        <begin position="16"/>
        <end position="328"/>
    </location>
</feature>
<organism evidence="13 14">
    <name type="scientific">Rarispira pelagica</name>
    <dbReference type="NCBI Taxonomy" id="3141764"/>
    <lineage>
        <taxon>Bacteria</taxon>
        <taxon>Pseudomonadati</taxon>
        <taxon>Spirochaetota</taxon>
        <taxon>Spirochaetia</taxon>
        <taxon>Winmispirales</taxon>
        <taxon>Winmispiraceae</taxon>
        <taxon>Rarispira</taxon>
    </lineage>
</organism>
<evidence type="ECO:0000256" key="3">
    <source>
        <dbReference type="ARBA" id="ARBA00022598"/>
    </source>
</evidence>
<feature type="short sequence motif" description="'KMSKS' region" evidence="10">
    <location>
        <begin position="280"/>
        <end position="284"/>
    </location>
</feature>
<dbReference type="InterPro" id="IPR056411">
    <property type="entry name" value="CysS_C"/>
</dbReference>
<evidence type="ECO:0000256" key="8">
    <source>
        <dbReference type="ARBA" id="ARBA00022917"/>
    </source>
</evidence>
<dbReference type="Proteomes" id="UP001466331">
    <property type="component" value="Unassembled WGS sequence"/>
</dbReference>
<evidence type="ECO:0000256" key="4">
    <source>
        <dbReference type="ARBA" id="ARBA00022723"/>
    </source>
</evidence>
<keyword evidence="9 10" id="KW-0030">Aminoacyl-tRNA synthetase</keyword>